<dbReference type="AlphaFoldDB" id="A0A517SAK1"/>
<dbReference type="KEGG" id="ccos:Pan44_11580"/>
<keyword evidence="3" id="KW-1185">Reference proteome</keyword>
<dbReference type="RefSeq" id="WP_145028108.1">
    <property type="nucleotide sequence ID" value="NZ_CP036271.1"/>
</dbReference>
<protein>
    <submittedName>
        <fullName evidence="2">Uncharacterized protein</fullName>
    </submittedName>
</protein>
<dbReference type="Proteomes" id="UP000315700">
    <property type="component" value="Chromosome"/>
</dbReference>
<keyword evidence="1" id="KW-0812">Transmembrane</keyword>
<evidence type="ECO:0000313" key="2">
    <source>
        <dbReference type="EMBL" id="QDT53143.1"/>
    </source>
</evidence>
<feature type="transmembrane region" description="Helical" evidence="1">
    <location>
        <begin position="12"/>
        <end position="32"/>
    </location>
</feature>
<reference evidence="2 3" key="1">
    <citation type="submission" date="2019-02" db="EMBL/GenBank/DDBJ databases">
        <title>Deep-cultivation of Planctomycetes and their phenomic and genomic characterization uncovers novel biology.</title>
        <authorList>
            <person name="Wiegand S."/>
            <person name="Jogler M."/>
            <person name="Boedeker C."/>
            <person name="Pinto D."/>
            <person name="Vollmers J."/>
            <person name="Rivas-Marin E."/>
            <person name="Kohn T."/>
            <person name="Peeters S.H."/>
            <person name="Heuer A."/>
            <person name="Rast P."/>
            <person name="Oberbeckmann S."/>
            <person name="Bunk B."/>
            <person name="Jeske O."/>
            <person name="Meyerdierks A."/>
            <person name="Storesund J.E."/>
            <person name="Kallscheuer N."/>
            <person name="Luecker S."/>
            <person name="Lage O.M."/>
            <person name="Pohl T."/>
            <person name="Merkel B.J."/>
            <person name="Hornburger P."/>
            <person name="Mueller R.-W."/>
            <person name="Bruemmer F."/>
            <person name="Labrenz M."/>
            <person name="Spormann A.M."/>
            <person name="Op den Camp H."/>
            <person name="Overmann J."/>
            <person name="Amann R."/>
            <person name="Jetten M.S.M."/>
            <person name="Mascher T."/>
            <person name="Medema M.H."/>
            <person name="Devos D.P."/>
            <person name="Kaster A.-K."/>
            <person name="Ovreas L."/>
            <person name="Rohde M."/>
            <person name="Galperin M.Y."/>
            <person name="Jogler C."/>
        </authorList>
    </citation>
    <scope>NUCLEOTIDE SEQUENCE [LARGE SCALE GENOMIC DNA]</scope>
    <source>
        <strain evidence="2 3">Pan44</strain>
    </source>
</reference>
<dbReference type="EMBL" id="CP036271">
    <property type="protein sequence ID" value="QDT53143.1"/>
    <property type="molecule type" value="Genomic_DNA"/>
</dbReference>
<keyword evidence="1" id="KW-1133">Transmembrane helix</keyword>
<keyword evidence="1" id="KW-0472">Membrane</keyword>
<organism evidence="2 3">
    <name type="scientific">Caulifigura coniformis</name>
    <dbReference type="NCBI Taxonomy" id="2527983"/>
    <lineage>
        <taxon>Bacteria</taxon>
        <taxon>Pseudomonadati</taxon>
        <taxon>Planctomycetota</taxon>
        <taxon>Planctomycetia</taxon>
        <taxon>Planctomycetales</taxon>
        <taxon>Planctomycetaceae</taxon>
        <taxon>Caulifigura</taxon>
    </lineage>
</organism>
<proteinExistence type="predicted"/>
<name>A0A517SAK1_9PLAN</name>
<dbReference type="InParanoid" id="A0A517SAK1"/>
<evidence type="ECO:0000313" key="3">
    <source>
        <dbReference type="Proteomes" id="UP000315700"/>
    </source>
</evidence>
<feature type="transmembrane region" description="Helical" evidence="1">
    <location>
        <begin position="38"/>
        <end position="62"/>
    </location>
</feature>
<evidence type="ECO:0000256" key="1">
    <source>
        <dbReference type="SAM" id="Phobius"/>
    </source>
</evidence>
<gene>
    <name evidence="2" type="ORF">Pan44_11580</name>
</gene>
<sequence>MRTKILAIVSRVFSEMAFGELFSVWLIFTAIITYHRGFMAFVVSSGIYLTLFMGLLATGHLLSRSDPPE</sequence>
<accession>A0A517SAK1</accession>